<accession>A0A917ABI6</accession>
<dbReference type="AlphaFoldDB" id="A0A917ABI6"/>
<keyword evidence="1" id="KW-0472">Membrane</keyword>
<proteinExistence type="predicted"/>
<evidence type="ECO:0000313" key="3">
    <source>
        <dbReference type="Proteomes" id="UP000612855"/>
    </source>
</evidence>
<evidence type="ECO:0000313" key="2">
    <source>
        <dbReference type="EMBL" id="GGE40351.1"/>
    </source>
</evidence>
<keyword evidence="3" id="KW-1185">Reference proteome</keyword>
<dbReference type="EMBL" id="BMFJ01000002">
    <property type="protein sequence ID" value="GGE40351.1"/>
    <property type="molecule type" value="Genomic_DNA"/>
</dbReference>
<reference evidence="3" key="1">
    <citation type="journal article" date="2019" name="Int. J. Syst. Evol. Microbiol.">
        <title>The Global Catalogue of Microorganisms (GCM) 10K type strain sequencing project: providing services to taxonomists for standard genome sequencing and annotation.</title>
        <authorList>
            <consortium name="The Broad Institute Genomics Platform"/>
            <consortium name="The Broad Institute Genome Sequencing Center for Infectious Disease"/>
            <person name="Wu L."/>
            <person name="Ma J."/>
        </authorList>
    </citation>
    <scope>NUCLEOTIDE SEQUENCE [LARGE SCALE GENOMIC DNA]</scope>
    <source>
        <strain evidence="3">CGMCC 1.12664</strain>
    </source>
</reference>
<organism evidence="2 3">
    <name type="scientific">Primorskyibacter flagellatus</name>
    <dbReference type="NCBI Taxonomy" id="1387277"/>
    <lineage>
        <taxon>Bacteria</taxon>
        <taxon>Pseudomonadati</taxon>
        <taxon>Pseudomonadota</taxon>
        <taxon>Alphaproteobacteria</taxon>
        <taxon>Rhodobacterales</taxon>
        <taxon>Roseobacteraceae</taxon>
        <taxon>Primorskyibacter</taxon>
    </lineage>
</organism>
<keyword evidence="1" id="KW-0812">Transmembrane</keyword>
<gene>
    <name evidence="2" type="ORF">GCM10011360_30000</name>
</gene>
<dbReference type="RefSeq" id="WP_188478649.1">
    <property type="nucleotide sequence ID" value="NZ_BMFJ01000002.1"/>
</dbReference>
<sequence>MSVTDRLPDLSRPVTPRQYSRIAPLAFGCGILAIGALLSRTRPAALDLPDVAPRRAEPQGPLDRALAWTRDEADDIAPENMVSQLGRSLMIAGGTMLAARVLDELAGRR</sequence>
<name>A0A917ABI6_9RHOB</name>
<keyword evidence="1" id="KW-1133">Transmembrane helix</keyword>
<protein>
    <submittedName>
        <fullName evidence="2">Uncharacterized protein</fullName>
    </submittedName>
</protein>
<dbReference type="Proteomes" id="UP000612855">
    <property type="component" value="Unassembled WGS sequence"/>
</dbReference>
<comment type="caution">
    <text evidence="2">The sequence shown here is derived from an EMBL/GenBank/DDBJ whole genome shotgun (WGS) entry which is preliminary data.</text>
</comment>
<feature type="transmembrane region" description="Helical" evidence="1">
    <location>
        <begin position="20"/>
        <end position="38"/>
    </location>
</feature>
<evidence type="ECO:0000256" key="1">
    <source>
        <dbReference type="SAM" id="Phobius"/>
    </source>
</evidence>